<comment type="subcellular location">
    <subcellularLocation>
        <location evidence="1">Mitochondrion inner membrane</location>
        <topology evidence="1">Multi-pass membrane protein</topology>
    </subcellularLocation>
</comment>
<dbReference type="EMBL" id="BMAW01040021">
    <property type="protein sequence ID" value="GFU58100.1"/>
    <property type="molecule type" value="Genomic_DNA"/>
</dbReference>
<accession>A0A8X6R3M4</accession>
<keyword evidence="6" id="KW-0999">Mitochondrion inner membrane</keyword>
<evidence type="ECO:0000256" key="7">
    <source>
        <dbReference type="ARBA" id="ARBA00022989"/>
    </source>
</evidence>
<sequence>MVSDSNRNAPINLFAHIKYEHLLAGIGGGVTSTIALHPLDLLKIRFAVNDGQLITRPNYQGLGNAVTTIIKEEGIQGLYRGVTPNCWGAGASWGLYFLFYNAIKAWMLEKRDKKMLEPLSHMLAAAEAGVLTLFLTNPIWVVKTRMCLQYSSLSNLPPSKHYTGMFDALVKVYRHEGIRGMYKGLVPGMFGVSHGALQFMAYEEMKKSYISYYHLPLNDKLGTMQYLSFAALSKLFAASVTYPYQVVRARLQDQHKEYSGVLDVIRKTWRYEGLRGFYKGLSAYFLHVTPNICIVFLIYEKMTYAYEPEAVSGKDDAL</sequence>
<gene>
    <name evidence="17" type="primary">SLC25A32</name>
    <name evidence="17" type="ORF">NPIL_295722</name>
</gene>
<evidence type="ECO:0000256" key="14">
    <source>
        <dbReference type="PROSITE-ProRule" id="PRU00282"/>
    </source>
</evidence>
<reference evidence="17" key="1">
    <citation type="submission" date="2020-08" db="EMBL/GenBank/DDBJ databases">
        <title>Multicomponent nature underlies the extraordinary mechanical properties of spider dragline silk.</title>
        <authorList>
            <person name="Kono N."/>
            <person name="Nakamura H."/>
            <person name="Mori M."/>
            <person name="Yoshida Y."/>
            <person name="Ohtoshi R."/>
            <person name="Malay A.D."/>
            <person name="Moran D.A.P."/>
            <person name="Tomita M."/>
            <person name="Numata K."/>
            <person name="Arakawa K."/>
        </authorList>
    </citation>
    <scope>NUCLEOTIDE SEQUENCE</scope>
</reference>
<dbReference type="FunFam" id="1.50.40.10:FF:000025">
    <property type="entry name" value="mitochondrial folate transporter/carrier"/>
    <property type="match status" value="1"/>
</dbReference>
<keyword evidence="3 15" id="KW-0813">Transport</keyword>
<evidence type="ECO:0000256" key="5">
    <source>
        <dbReference type="ARBA" id="ARBA00022737"/>
    </source>
</evidence>
<evidence type="ECO:0000256" key="12">
    <source>
        <dbReference type="ARBA" id="ARBA00070508"/>
    </source>
</evidence>
<feature type="repeat" description="Solcar" evidence="14">
    <location>
        <begin position="19"/>
        <end position="106"/>
    </location>
</feature>
<evidence type="ECO:0000256" key="3">
    <source>
        <dbReference type="ARBA" id="ARBA00022448"/>
    </source>
</evidence>
<feature type="repeat" description="Solcar" evidence="14">
    <location>
        <begin position="221"/>
        <end position="305"/>
    </location>
</feature>
<comment type="caution">
    <text evidence="17">The sequence shown here is derived from an EMBL/GenBank/DDBJ whole genome shotgun (WGS) entry which is preliminary data.</text>
</comment>
<protein>
    <recommendedName>
        <fullName evidence="12">Solute carrier family 25 member 32</fullName>
    </recommendedName>
    <alternativeName>
        <fullName evidence="13">Mitochondrial FAD transporter</fullName>
    </alternativeName>
</protein>
<feature type="transmembrane region" description="Helical" evidence="16">
    <location>
        <begin position="276"/>
        <end position="299"/>
    </location>
</feature>
<dbReference type="InterPro" id="IPR018108">
    <property type="entry name" value="MCP_transmembrane"/>
</dbReference>
<evidence type="ECO:0000256" key="15">
    <source>
        <dbReference type="RuleBase" id="RU000488"/>
    </source>
</evidence>
<evidence type="ECO:0000313" key="17">
    <source>
        <dbReference type="EMBL" id="GFU58100.1"/>
    </source>
</evidence>
<comment type="similarity">
    <text evidence="2 15">Belongs to the mitochondrial carrier (TC 2.A.29) family.</text>
</comment>
<keyword evidence="4 14" id="KW-0812">Transmembrane</keyword>
<dbReference type="Pfam" id="PF00153">
    <property type="entry name" value="Mito_carr"/>
    <property type="match status" value="3"/>
</dbReference>
<keyword evidence="18" id="KW-1185">Reference proteome</keyword>
<evidence type="ECO:0000256" key="1">
    <source>
        <dbReference type="ARBA" id="ARBA00004448"/>
    </source>
</evidence>
<evidence type="ECO:0000256" key="4">
    <source>
        <dbReference type="ARBA" id="ARBA00022692"/>
    </source>
</evidence>
<evidence type="ECO:0000256" key="9">
    <source>
        <dbReference type="ARBA" id="ARBA00023136"/>
    </source>
</evidence>
<feature type="repeat" description="Solcar" evidence="14">
    <location>
        <begin position="116"/>
        <end position="208"/>
    </location>
</feature>
<dbReference type="PANTHER" id="PTHR45683">
    <property type="entry name" value="MITOCHONDRIAL NICOTINAMIDE ADENINE DINUCLEOTIDE TRANSPORTER 1-RELATED-RELATED"/>
    <property type="match status" value="1"/>
</dbReference>
<dbReference type="GO" id="GO:0006862">
    <property type="term" value="P:nucleotide transport"/>
    <property type="evidence" value="ECO:0007669"/>
    <property type="project" value="InterPro"/>
</dbReference>
<dbReference type="SUPFAM" id="SSF103506">
    <property type="entry name" value="Mitochondrial carrier"/>
    <property type="match status" value="1"/>
</dbReference>
<feature type="transmembrane region" description="Helical" evidence="16">
    <location>
        <begin position="123"/>
        <end position="142"/>
    </location>
</feature>
<keyword evidence="8" id="KW-0496">Mitochondrion</keyword>
<keyword evidence="5" id="KW-0677">Repeat</keyword>
<keyword evidence="9 14" id="KW-0472">Membrane</keyword>
<organism evidence="17 18">
    <name type="scientific">Nephila pilipes</name>
    <name type="common">Giant wood spider</name>
    <name type="synonym">Nephila maculata</name>
    <dbReference type="NCBI Taxonomy" id="299642"/>
    <lineage>
        <taxon>Eukaryota</taxon>
        <taxon>Metazoa</taxon>
        <taxon>Ecdysozoa</taxon>
        <taxon>Arthropoda</taxon>
        <taxon>Chelicerata</taxon>
        <taxon>Arachnida</taxon>
        <taxon>Araneae</taxon>
        <taxon>Araneomorphae</taxon>
        <taxon>Entelegynae</taxon>
        <taxon>Araneoidea</taxon>
        <taxon>Nephilidae</taxon>
        <taxon>Nephila</taxon>
    </lineage>
</organism>
<dbReference type="Gene3D" id="1.50.40.10">
    <property type="entry name" value="Mitochondrial carrier domain"/>
    <property type="match status" value="1"/>
</dbReference>
<proteinExistence type="inferred from homology"/>
<dbReference type="Proteomes" id="UP000887013">
    <property type="component" value="Unassembled WGS sequence"/>
</dbReference>
<dbReference type="GO" id="GO:0055085">
    <property type="term" value="P:transmembrane transport"/>
    <property type="evidence" value="ECO:0007669"/>
    <property type="project" value="InterPro"/>
</dbReference>
<dbReference type="InterPro" id="IPR023395">
    <property type="entry name" value="MCP_dom_sf"/>
</dbReference>
<dbReference type="OrthoDB" id="428293at2759"/>
<dbReference type="GO" id="GO:0005743">
    <property type="term" value="C:mitochondrial inner membrane"/>
    <property type="evidence" value="ECO:0007669"/>
    <property type="project" value="UniProtKB-SubCell"/>
</dbReference>
<dbReference type="InterPro" id="IPR044712">
    <property type="entry name" value="SLC25A32-like"/>
</dbReference>
<comment type="function">
    <text evidence="11">Facilitates flavin adenine dinucleotide (FAD) translocation across the mitochondrial inner membrane into the mitochondrial matrix where it acts as a redox cofactor to assist flavoenzyme activities in fundamental metabolic processes including fatty acid beta-oxidation, amino acid and choline metabolism as well as mitochondrial electron transportation. In particular, provides FAD to DLD dehydrogenase of the glycine cleavage system, part of mitochondrial one-carbon metabolic pathway involved in neural tube closure in early embryogenesis.</text>
</comment>
<dbReference type="GO" id="GO:0015711">
    <property type="term" value="P:organic anion transport"/>
    <property type="evidence" value="ECO:0007669"/>
    <property type="project" value="UniProtKB-ARBA"/>
</dbReference>
<evidence type="ECO:0000256" key="2">
    <source>
        <dbReference type="ARBA" id="ARBA00006375"/>
    </source>
</evidence>
<name>A0A8X6R3M4_NEPPI</name>
<evidence type="ECO:0000256" key="16">
    <source>
        <dbReference type="SAM" id="Phobius"/>
    </source>
</evidence>
<dbReference type="PROSITE" id="PS50920">
    <property type="entry name" value="SOLCAR"/>
    <property type="match status" value="3"/>
</dbReference>
<comment type="catalytic activity">
    <reaction evidence="10">
        <text>FAD(in) = FAD(out)</text>
        <dbReference type="Rhea" id="RHEA:76535"/>
        <dbReference type="ChEBI" id="CHEBI:57692"/>
    </reaction>
</comment>
<evidence type="ECO:0000313" key="18">
    <source>
        <dbReference type="Proteomes" id="UP000887013"/>
    </source>
</evidence>
<evidence type="ECO:0000256" key="10">
    <source>
        <dbReference type="ARBA" id="ARBA00050907"/>
    </source>
</evidence>
<evidence type="ECO:0000256" key="8">
    <source>
        <dbReference type="ARBA" id="ARBA00023128"/>
    </source>
</evidence>
<evidence type="ECO:0000256" key="6">
    <source>
        <dbReference type="ARBA" id="ARBA00022792"/>
    </source>
</evidence>
<dbReference type="AlphaFoldDB" id="A0A8X6R3M4"/>
<evidence type="ECO:0000256" key="11">
    <source>
        <dbReference type="ARBA" id="ARBA00058619"/>
    </source>
</evidence>
<feature type="transmembrane region" description="Helical" evidence="16">
    <location>
        <begin position="86"/>
        <end position="103"/>
    </location>
</feature>
<keyword evidence="7 16" id="KW-1133">Transmembrane helix</keyword>
<evidence type="ECO:0000256" key="13">
    <source>
        <dbReference type="ARBA" id="ARBA00079992"/>
    </source>
</evidence>